<dbReference type="SUPFAM" id="SSF57863">
    <property type="entry name" value="ArfGap/RecO-like zinc finger"/>
    <property type="match status" value="1"/>
</dbReference>
<proteinExistence type="inferred from homology"/>
<comment type="similarity">
    <text evidence="1 7">Belongs to the RecO family.</text>
</comment>
<evidence type="ECO:0000256" key="8">
    <source>
        <dbReference type="SAM" id="MobiDB-lite"/>
    </source>
</evidence>
<evidence type="ECO:0000256" key="5">
    <source>
        <dbReference type="ARBA" id="ARBA00023204"/>
    </source>
</evidence>
<evidence type="ECO:0000256" key="4">
    <source>
        <dbReference type="ARBA" id="ARBA00023172"/>
    </source>
</evidence>
<dbReference type="NCBIfam" id="TIGR00613">
    <property type="entry name" value="reco"/>
    <property type="match status" value="1"/>
</dbReference>
<dbReference type="PANTHER" id="PTHR33991">
    <property type="entry name" value="DNA REPAIR PROTEIN RECO"/>
    <property type="match status" value="1"/>
</dbReference>
<comment type="function">
    <text evidence="7">Involved in DNA repair and RecF pathway recombination.</text>
</comment>
<comment type="caution">
    <text evidence="10">The sequence shown here is derived from an EMBL/GenBank/DDBJ whole genome shotgun (WGS) entry which is preliminary data.</text>
</comment>
<dbReference type="SUPFAM" id="SSF50249">
    <property type="entry name" value="Nucleic acid-binding proteins"/>
    <property type="match status" value="1"/>
</dbReference>
<dbReference type="Proteomes" id="UP000621859">
    <property type="component" value="Unassembled WGS sequence"/>
</dbReference>
<dbReference type="PANTHER" id="PTHR33991:SF1">
    <property type="entry name" value="DNA REPAIR PROTEIN RECO"/>
    <property type="match status" value="1"/>
</dbReference>
<sequence>MARRPAGSPPKVSRTRGGKGQPRVDTQPVFILHQYAWRETSRLIEVFSRDYGRISIAARGVQRPGSQLRGTLLAFQPLLMSWFGGAEVKTLHAAEWQGGITQPSGLSLLCGFYLNELLVRLMPREEPQPVLFAAYYEAIRDLAGLPTEAGSAVEPVLRGFELKLLTELGYGVDLAHDTAGRDVQADQQYDFVAGQGLILADNGRGRFDGAVLQELAAGRLADERVLAQGKLLMRQALTVALGDAPLHTRQLLLDLQRI</sequence>
<evidence type="ECO:0000313" key="10">
    <source>
        <dbReference type="EMBL" id="GGP27402.1"/>
    </source>
</evidence>
<keyword evidence="5 7" id="KW-0234">DNA repair</keyword>
<reference evidence="11" key="1">
    <citation type="journal article" date="2019" name="Int. J. Syst. Evol. Microbiol.">
        <title>The Global Catalogue of Microorganisms (GCM) 10K type strain sequencing project: providing services to taxonomists for standard genome sequencing and annotation.</title>
        <authorList>
            <consortium name="The Broad Institute Genomics Platform"/>
            <consortium name="The Broad Institute Genome Sequencing Center for Infectious Disease"/>
            <person name="Wu L."/>
            <person name="Ma J."/>
        </authorList>
    </citation>
    <scope>NUCLEOTIDE SEQUENCE [LARGE SCALE GENOMIC DNA]</scope>
    <source>
        <strain evidence="11">CGMCC 1.8860</strain>
    </source>
</reference>
<dbReference type="InterPro" id="IPR037278">
    <property type="entry name" value="ARFGAP/RecO"/>
</dbReference>
<feature type="region of interest" description="Disordered" evidence="8">
    <location>
        <begin position="1"/>
        <end position="24"/>
    </location>
</feature>
<evidence type="ECO:0000256" key="1">
    <source>
        <dbReference type="ARBA" id="ARBA00007452"/>
    </source>
</evidence>
<keyword evidence="4 7" id="KW-0233">DNA recombination</keyword>
<dbReference type="InterPro" id="IPR012340">
    <property type="entry name" value="NA-bd_OB-fold"/>
</dbReference>
<dbReference type="HAMAP" id="MF_00201">
    <property type="entry name" value="RecO"/>
    <property type="match status" value="1"/>
</dbReference>
<dbReference type="Pfam" id="PF02565">
    <property type="entry name" value="RecO_C"/>
    <property type="match status" value="1"/>
</dbReference>
<dbReference type="Gene3D" id="2.40.50.140">
    <property type="entry name" value="Nucleic acid-binding proteins"/>
    <property type="match status" value="1"/>
</dbReference>
<name>A0ABQ2PP50_9NEIS</name>
<dbReference type="Gene3D" id="1.20.1440.120">
    <property type="entry name" value="Recombination protein O, C-terminal domain"/>
    <property type="match status" value="1"/>
</dbReference>
<protein>
    <recommendedName>
        <fullName evidence="2 7">DNA repair protein RecO</fullName>
    </recommendedName>
    <alternativeName>
        <fullName evidence="6 7">Recombination protein O</fullName>
    </alternativeName>
</protein>
<evidence type="ECO:0000313" key="11">
    <source>
        <dbReference type="Proteomes" id="UP000621859"/>
    </source>
</evidence>
<evidence type="ECO:0000256" key="3">
    <source>
        <dbReference type="ARBA" id="ARBA00022763"/>
    </source>
</evidence>
<evidence type="ECO:0000259" key="9">
    <source>
        <dbReference type="Pfam" id="PF11967"/>
    </source>
</evidence>
<gene>
    <name evidence="7 10" type="primary">recO</name>
    <name evidence="10" type="ORF">GCM10010971_32210</name>
</gene>
<evidence type="ECO:0000256" key="7">
    <source>
        <dbReference type="HAMAP-Rule" id="MF_00201"/>
    </source>
</evidence>
<keyword evidence="3 7" id="KW-0227">DNA damage</keyword>
<organism evidence="10 11">
    <name type="scientific">Silvimonas amylolytica</name>
    <dbReference type="NCBI Taxonomy" id="449663"/>
    <lineage>
        <taxon>Bacteria</taxon>
        <taxon>Pseudomonadati</taxon>
        <taxon>Pseudomonadota</taxon>
        <taxon>Betaproteobacteria</taxon>
        <taxon>Neisseriales</taxon>
        <taxon>Chitinibacteraceae</taxon>
        <taxon>Silvimonas</taxon>
    </lineage>
</organism>
<evidence type="ECO:0000256" key="2">
    <source>
        <dbReference type="ARBA" id="ARBA00021310"/>
    </source>
</evidence>
<accession>A0ABQ2PP50</accession>
<dbReference type="InterPro" id="IPR003717">
    <property type="entry name" value="RecO"/>
</dbReference>
<dbReference type="InterPro" id="IPR022572">
    <property type="entry name" value="DNA_rep/recomb_RecO_N"/>
</dbReference>
<evidence type="ECO:0000256" key="6">
    <source>
        <dbReference type="ARBA" id="ARBA00033409"/>
    </source>
</evidence>
<dbReference type="EMBL" id="BMLY01000006">
    <property type="protein sequence ID" value="GGP27402.1"/>
    <property type="molecule type" value="Genomic_DNA"/>
</dbReference>
<dbReference type="Pfam" id="PF11967">
    <property type="entry name" value="RecO_N"/>
    <property type="match status" value="1"/>
</dbReference>
<keyword evidence="11" id="KW-1185">Reference proteome</keyword>
<dbReference type="InterPro" id="IPR042242">
    <property type="entry name" value="RecO_C"/>
</dbReference>
<feature type="domain" description="DNA replication/recombination mediator RecO N-terminal" evidence="9">
    <location>
        <begin position="27"/>
        <end position="96"/>
    </location>
</feature>